<dbReference type="NCBIfam" id="NF009292">
    <property type="entry name" value="PRK12651.1-3"/>
    <property type="match status" value="1"/>
</dbReference>
<comment type="subcellular location">
    <subcellularLocation>
        <location evidence="1">Cell membrane</location>
        <topology evidence="1">Multi-pass membrane protein</topology>
    </subcellularLocation>
</comment>
<evidence type="ECO:0000256" key="2">
    <source>
        <dbReference type="ARBA" id="ARBA00006228"/>
    </source>
</evidence>
<evidence type="ECO:0000256" key="5">
    <source>
        <dbReference type="ARBA" id="ARBA00022692"/>
    </source>
</evidence>
<keyword evidence="7 8" id="KW-0472">Membrane</keyword>
<dbReference type="AlphaFoldDB" id="A0A109MXQ2"/>
<feature type="transmembrane region" description="Helical" evidence="8">
    <location>
        <begin position="28"/>
        <end position="45"/>
    </location>
</feature>
<evidence type="ECO:0000256" key="7">
    <source>
        <dbReference type="ARBA" id="ARBA00023136"/>
    </source>
</evidence>
<keyword evidence="10" id="KW-1185">Reference proteome</keyword>
<dbReference type="Pfam" id="PF01899">
    <property type="entry name" value="MNHE"/>
    <property type="match status" value="1"/>
</dbReference>
<protein>
    <submittedName>
        <fullName evidence="9">Cation:proton antiporter</fullName>
    </submittedName>
</protein>
<dbReference type="Proteomes" id="UP000064189">
    <property type="component" value="Unassembled WGS sequence"/>
</dbReference>
<keyword evidence="5 8" id="KW-0812">Transmembrane</keyword>
<reference evidence="9 10" key="1">
    <citation type="submission" date="2015-11" db="EMBL/GenBank/DDBJ databases">
        <title>Genome Sequence of Bacillus simplex strain VanAntwerpen2.</title>
        <authorList>
            <person name="Couger M.B."/>
        </authorList>
    </citation>
    <scope>NUCLEOTIDE SEQUENCE [LARGE SCALE GENOMIC DNA]</scope>
    <source>
        <strain evidence="9 10">VanAntwerpen02</strain>
    </source>
</reference>
<dbReference type="RefSeq" id="WP_061142456.1">
    <property type="nucleotide sequence ID" value="NZ_LNNH01000023.1"/>
</dbReference>
<dbReference type="GO" id="GO:0008324">
    <property type="term" value="F:monoatomic cation transmembrane transporter activity"/>
    <property type="evidence" value="ECO:0007669"/>
    <property type="project" value="InterPro"/>
</dbReference>
<evidence type="ECO:0000256" key="1">
    <source>
        <dbReference type="ARBA" id="ARBA00004651"/>
    </source>
</evidence>
<keyword evidence="3" id="KW-0050">Antiport</keyword>
<evidence type="ECO:0000256" key="8">
    <source>
        <dbReference type="SAM" id="Phobius"/>
    </source>
</evidence>
<gene>
    <name evidence="9" type="ORF">AS888_20180</name>
</gene>
<dbReference type="PANTHER" id="PTHR34584:SF1">
    <property type="entry name" value="NA(+)_H(+) ANTIPORTER SUBUNIT E1"/>
    <property type="match status" value="1"/>
</dbReference>
<evidence type="ECO:0000256" key="3">
    <source>
        <dbReference type="ARBA" id="ARBA00022449"/>
    </source>
</evidence>
<proteinExistence type="inferred from homology"/>
<evidence type="ECO:0000256" key="4">
    <source>
        <dbReference type="ARBA" id="ARBA00022475"/>
    </source>
</evidence>
<dbReference type="InterPro" id="IPR002758">
    <property type="entry name" value="Cation_antiport_E"/>
</dbReference>
<dbReference type="PANTHER" id="PTHR34584">
    <property type="entry name" value="NA(+)/H(+) ANTIPORTER SUBUNIT E1"/>
    <property type="match status" value="1"/>
</dbReference>
<dbReference type="NCBIfam" id="NF006517">
    <property type="entry name" value="PRK08965.1-1"/>
    <property type="match status" value="1"/>
</dbReference>
<evidence type="ECO:0000313" key="9">
    <source>
        <dbReference type="EMBL" id="KWW18175.1"/>
    </source>
</evidence>
<keyword evidence="4" id="KW-1003">Cell membrane</keyword>
<accession>A0A109MXQ2</accession>
<keyword evidence="3" id="KW-0813">Transport</keyword>
<organism evidence="9 10">
    <name type="scientific">Peribacillus simplex</name>
    <dbReference type="NCBI Taxonomy" id="1478"/>
    <lineage>
        <taxon>Bacteria</taxon>
        <taxon>Bacillati</taxon>
        <taxon>Bacillota</taxon>
        <taxon>Bacilli</taxon>
        <taxon>Bacillales</taxon>
        <taxon>Bacillaceae</taxon>
        <taxon>Peribacillus</taxon>
    </lineage>
</organism>
<keyword evidence="6 8" id="KW-1133">Transmembrane helix</keyword>
<comment type="similarity">
    <text evidence="2">Belongs to the CPA3 antiporters (TC 2.A.63) subunit E family.</text>
</comment>
<dbReference type="EMBL" id="LNNH01000023">
    <property type="protein sequence ID" value="KWW18175.1"/>
    <property type="molecule type" value="Genomic_DNA"/>
</dbReference>
<dbReference type="PIRSF" id="PIRSF019239">
    <property type="entry name" value="MrpE"/>
    <property type="match status" value="1"/>
</dbReference>
<evidence type="ECO:0000313" key="10">
    <source>
        <dbReference type="Proteomes" id="UP000064189"/>
    </source>
</evidence>
<sequence>MSFQILLNLVLAVTWMFLKNEFDGSTFIIGYALGLCIMFVFRHFFKDRFYLNRVNAVIRLLLIFARELVSSNISVLKVVLKPKLDMRPGIFAFETVLTKDWEITILANLITLTPGTLVVEVSEDNRILYIHAMDIADKAEAVDSIKHTFEKAIMEVSKSCSI</sequence>
<name>A0A109MXQ2_9BACI</name>
<dbReference type="GO" id="GO:0015297">
    <property type="term" value="F:antiporter activity"/>
    <property type="evidence" value="ECO:0007669"/>
    <property type="project" value="UniProtKB-KW"/>
</dbReference>
<dbReference type="GO" id="GO:0005886">
    <property type="term" value="C:plasma membrane"/>
    <property type="evidence" value="ECO:0007669"/>
    <property type="project" value="UniProtKB-SubCell"/>
</dbReference>
<evidence type="ECO:0000256" key="6">
    <source>
        <dbReference type="ARBA" id="ARBA00022989"/>
    </source>
</evidence>
<comment type="caution">
    <text evidence="9">The sequence shown here is derived from an EMBL/GenBank/DDBJ whole genome shotgun (WGS) entry which is preliminary data.</text>
</comment>